<keyword evidence="1" id="KW-0596">Phosphopantetheine</keyword>
<dbReference type="GO" id="GO:0005829">
    <property type="term" value="C:cytosol"/>
    <property type="evidence" value="ECO:0007669"/>
    <property type="project" value="TreeGrafter"/>
</dbReference>
<protein>
    <recommendedName>
        <fullName evidence="3">Carrier domain-containing protein</fullName>
    </recommendedName>
</protein>
<feature type="domain" description="Carrier" evidence="3">
    <location>
        <begin position="677"/>
        <end position="752"/>
    </location>
</feature>
<dbReference type="Proteomes" id="UP000297753">
    <property type="component" value="Unassembled WGS sequence"/>
</dbReference>
<dbReference type="Pfam" id="PF00550">
    <property type="entry name" value="PP-binding"/>
    <property type="match status" value="1"/>
</dbReference>
<dbReference type="InterPro" id="IPR006162">
    <property type="entry name" value="Ppantetheine_attach_site"/>
</dbReference>
<evidence type="ECO:0000256" key="1">
    <source>
        <dbReference type="ARBA" id="ARBA00022450"/>
    </source>
</evidence>
<gene>
    <name evidence="4" type="ORF">ELS82_08755</name>
</gene>
<proteinExistence type="predicted"/>
<dbReference type="Gene3D" id="3.40.50.12780">
    <property type="entry name" value="N-terminal domain of ligase-like"/>
    <property type="match status" value="1"/>
</dbReference>
<dbReference type="InterPro" id="IPR045851">
    <property type="entry name" value="AMP-bd_C_sf"/>
</dbReference>
<dbReference type="GO" id="GO:0009239">
    <property type="term" value="P:enterobactin biosynthetic process"/>
    <property type="evidence" value="ECO:0007669"/>
    <property type="project" value="TreeGrafter"/>
</dbReference>
<dbReference type="InterPro" id="IPR009081">
    <property type="entry name" value="PP-bd_ACP"/>
</dbReference>
<dbReference type="InterPro" id="IPR042099">
    <property type="entry name" value="ANL_N_sf"/>
</dbReference>
<evidence type="ECO:0000256" key="2">
    <source>
        <dbReference type="ARBA" id="ARBA00022553"/>
    </source>
</evidence>
<dbReference type="InterPro" id="IPR036736">
    <property type="entry name" value="ACP-like_sf"/>
</dbReference>
<dbReference type="GO" id="GO:0043041">
    <property type="term" value="P:amino acid activation for nonribosomal peptide biosynthetic process"/>
    <property type="evidence" value="ECO:0007669"/>
    <property type="project" value="TreeGrafter"/>
</dbReference>
<dbReference type="EMBL" id="SATR01000010">
    <property type="protein sequence ID" value="TFH92031.1"/>
    <property type="molecule type" value="Genomic_DNA"/>
</dbReference>
<dbReference type="PROSITE" id="PS50075">
    <property type="entry name" value="CARRIER"/>
    <property type="match status" value="1"/>
</dbReference>
<evidence type="ECO:0000313" key="4">
    <source>
        <dbReference type="EMBL" id="TFH92031.1"/>
    </source>
</evidence>
<evidence type="ECO:0000259" key="3">
    <source>
        <dbReference type="PROSITE" id="PS50075"/>
    </source>
</evidence>
<dbReference type="SUPFAM" id="SSF56801">
    <property type="entry name" value="Acetyl-CoA synthetase-like"/>
    <property type="match status" value="1"/>
</dbReference>
<keyword evidence="5" id="KW-1185">Reference proteome</keyword>
<dbReference type="AlphaFoldDB" id="A0A4Y8WIF5"/>
<evidence type="ECO:0000313" key="5">
    <source>
        <dbReference type="Proteomes" id="UP000297753"/>
    </source>
</evidence>
<dbReference type="Pfam" id="PF00501">
    <property type="entry name" value="AMP-binding"/>
    <property type="match status" value="1"/>
</dbReference>
<sequence>MFHVLAEQISLLPSDQDAHYFLLPVGRRVADKSGLSLHPILSLSPRDPQDQVRHLLSVGGTMTGQGYLACNVLLSSQWYIASLEWSLEQQVIQRFRFEPIESPARHIRTLISFDARAAGELHEVLGSEYDVLIMTLDGDAMIHCSPGYDPKEIELFVEHCQSAGGKEGTWLMGPPNEWTSDEALYSVFRHHARCRPDHPAIVSTQLTVTYAQLLTRVEVLMSHLAGHCQSGLPVALYLERGVQQIVATLACHGLGCPVVPIYYDTPLERVETQIAIVQCQCVITASEKARVLRCDSALIHIESLLKAPLPDATLPAAPLALNKPNYVYFTSGSEGLPKAVALPGQAIARLIAEPDFLGSMSEQVFSYIANPAFDASALELWGALYNGATLAILDKDEVLDVQILSDTLRGLGVTTSFFTSGLFNRIADAPVPVFDTLSYVMFGGEKVSMPHVHRALAQAPSTQFIHCYGPTENGIFTTTHVVDPCLALQGKDLPIGKPVKGTQVALLDHALQPVPHGKVGQLVCFGDGLATEYIGAKAQTEQKFIEFNGERGYLTGDYVRVSAEQEIEFVGRVDSQIKLNGFRIELSEIETALRTHEQVASAYVRMCPVKRQLQAFYTSVDGGDVTDVGRTVAHMPHYMQPAVVLRVATIPLNPNGKVDQNALDALIQPTPRPVLEEPHSETMHTVLAIYEAVLCAPVGDRDKSLFELGGNSLHLMQLLSQLRLTFAHRLELSFLAENSSPKAICEWVELQQWNQTQDETTQEWTF</sequence>
<accession>A0A4Y8WIF5</accession>
<dbReference type="GO" id="GO:0009366">
    <property type="term" value="C:enterobactin synthetase complex"/>
    <property type="evidence" value="ECO:0007669"/>
    <property type="project" value="TreeGrafter"/>
</dbReference>
<dbReference type="Gene3D" id="1.10.1200.10">
    <property type="entry name" value="ACP-like"/>
    <property type="match status" value="1"/>
</dbReference>
<reference evidence="4 5" key="1">
    <citation type="submission" date="2019-01" db="EMBL/GenBank/DDBJ databases">
        <title>Vibrio BEI176 sp. nov, a marine bacterium isolated from China: eastern marignal seas.</title>
        <authorList>
            <person name="Li B."/>
        </authorList>
    </citation>
    <scope>NUCLEOTIDE SEQUENCE [LARGE SCALE GENOMIC DNA]</scope>
    <source>
        <strain evidence="4 5">BEI176</strain>
    </source>
</reference>
<dbReference type="GO" id="GO:0047527">
    <property type="term" value="F:2,3-dihydroxybenzoate-serine ligase activity"/>
    <property type="evidence" value="ECO:0007669"/>
    <property type="project" value="TreeGrafter"/>
</dbReference>
<dbReference type="Gene3D" id="3.30.300.30">
    <property type="match status" value="1"/>
</dbReference>
<dbReference type="PROSITE" id="PS00455">
    <property type="entry name" value="AMP_BINDING"/>
    <property type="match status" value="1"/>
</dbReference>
<dbReference type="InterPro" id="IPR020845">
    <property type="entry name" value="AMP-binding_CS"/>
</dbReference>
<dbReference type="PANTHER" id="PTHR45527:SF1">
    <property type="entry name" value="FATTY ACID SYNTHASE"/>
    <property type="match status" value="1"/>
</dbReference>
<keyword evidence="2" id="KW-0597">Phosphoprotein</keyword>
<comment type="caution">
    <text evidence="4">The sequence shown here is derived from an EMBL/GenBank/DDBJ whole genome shotgun (WGS) entry which is preliminary data.</text>
</comment>
<dbReference type="SUPFAM" id="SSF47336">
    <property type="entry name" value="ACP-like"/>
    <property type="match status" value="1"/>
</dbReference>
<dbReference type="InterPro" id="IPR000873">
    <property type="entry name" value="AMP-dep_synth/lig_dom"/>
</dbReference>
<dbReference type="PROSITE" id="PS00012">
    <property type="entry name" value="PHOSPHOPANTETHEINE"/>
    <property type="match status" value="1"/>
</dbReference>
<organism evidence="4 5">
    <name type="scientific">Vibrio ouci</name>
    <dbReference type="NCBI Taxonomy" id="2499078"/>
    <lineage>
        <taxon>Bacteria</taxon>
        <taxon>Pseudomonadati</taxon>
        <taxon>Pseudomonadota</taxon>
        <taxon>Gammaproteobacteria</taxon>
        <taxon>Vibrionales</taxon>
        <taxon>Vibrionaceae</taxon>
        <taxon>Vibrio</taxon>
    </lineage>
</organism>
<dbReference type="GO" id="GO:0031177">
    <property type="term" value="F:phosphopantetheine binding"/>
    <property type="evidence" value="ECO:0007669"/>
    <property type="project" value="TreeGrafter"/>
</dbReference>
<dbReference type="PANTHER" id="PTHR45527">
    <property type="entry name" value="NONRIBOSOMAL PEPTIDE SYNTHETASE"/>
    <property type="match status" value="1"/>
</dbReference>
<name>A0A4Y8WIF5_9VIBR</name>
<dbReference type="OrthoDB" id="5817163at2"/>